<dbReference type="Pfam" id="PF13560">
    <property type="entry name" value="HTH_31"/>
    <property type="match status" value="1"/>
</dbReference>
<dbReference type="STRING" id="394221.Mmar10_0356"/>
<dbReference type="InterPro" id="IPR001387">
    <property type="entry name" value="Cro/C1-type_HTH"/>
</dbReference>
<organism evidence="2 3">
    <name type="scientific">Maricaulis maris (strain MCS10)</name>
    <name type="common">Caulobacter maris</name>
    <dbReference type="NCBI Taxonomy" id="394221"/>
    <lineage>
        <taxon>Bacteria</taxon>
        <taxon>Pseudomonadati</taxon>
        <taxon>Pseudomonadota</taxon>
        <taxon>Alphaproteobacteria</taxon>
        <taxon>Maricaulales</taxon>
        <taxon>Maricaulaceae</taxon>
        <taxon>Maricaulis</taxon>
    </lineage>
</organism>
<dbReference type="AlphaFoldDB" id="Q0AST8"/>
<sequence>MADADPKSQGDRNVWRNFLRRYRFTHNVKQAALAEDLGVTQAMVSRWESGAVRPAPAMQDRILALAGSTQDMASPLVGWRHHVTVQPGLAAVINRESVIETASVGLVRELDLPRARIEGQSIDALFSGDLIELRNILIAKGFFDGALESVESADVYCFANTHGKRDIGPVHGLHWPHRAEDDRVCWMLTGARVSTAEFESLRRELGGQVELNGSN</sequence>
<gene>
    <name evidence="2" type="ordered locus">Mmar10_0356</name>
</gene>
<dbReference type="Gene3D" id="1.10.260.40">
    <property type="entry name" value="lambda repressor-like DNA-binding domains"/>
    <property type="match status" value="1"/>
</dbReference>
<feature type="domain" description="HTH cro/C1-type" evidence="1">
    <location>
        <begin position="19"/>
        <end position="54"/>
    </location>
</feature>
<dbReference type="KEGG" id="mmr:Mmar10_0356"/>
<dbReference type="Proteomes" id="UP000001964">
    <property type="component" value="Chromosome"/>
</dbReference>
<dbReference type="CDD" id="cd00093">
    <property type="entry name" value="HTH_XRE"/>
    <property type="match status" value="1"/>
</dbReference>
<dbReference type="RefSeq" id="WP_011642296.1">
    <property type="nucleotide sequence ID" value="NC_008347.1"/>
</dbReference>
<dbReference type="GO" id="GO:0003677">
    <property type="term" value="F:DNA binding"/>
    <property type="evidence" value="ECO:0007669"/>
    <property type="project" value="InterPro"/>
</dbReference>
<dbReference type="SUPFAM" id="SSF47413">
    <property type="entry name" value="lambda repressor-like DNA-binding domains"/>
    <property type="match status" value="1"/>
</dbReference>
<dbReference type="SMART" id="SM00530">
    <property type="entry name" value="HTH_XRE"/>
    <property type="match status" value="1"/>
</dbReference>
<dbReference type="PROSITE" id="PS50943">
    <property type="entry name" value="HTH_CROC1"/>
    <property type="match status" value="1"/>
</dbReference>
<dbReference type="eggNOG" id="COG3620">
    <property type="taxonomic scope" value="Bacteria"/>
</dbReference>
<evidence type="ECO:0000259" key="1">
    <source>
        <dbReference type="PROSITE" id="PS50943"/>
    </source>
</evidence>
<dbReference type="OrthoDB" id="123556at2"/>
<dbReference type="InterPro" id="IPR010982">
    <property type="entry name" value="Lambda_DNA-bd_dom_sf"/>
</dbReference>
<accession>Q0AST8</accession>
<keyword evidence="3" id="KW-1185">Reference proteome</keyword>
<dbReference type="HOGENOM" id="CLU_1281951_0_0_5"/>
<name>Q0AST8_MARMM</name>
<protein>
    <submittedName>
        <fullName evidence="2">Transcriptional regulator, XRE family</fullName>
    </submittedName>
</protein>
<dbReference type="EMBL" id="CP000449">
    <property type="protein sequence ID" value="ABI64649.1"/>
    <property type="molecule type" value="Genomic_DNA"/>
</dbReference>
<evidence type="ECO:0000313" key="2">
    <source>
        <dbReference type="EMBL" id="ABI64649.1"/>
    </source>
</evidence>
<evidence type="ECO:0000313" key="3">
    <source>
        <dbReference type="Proteomes" id="UP000001964"/>
    </source>
</evidence>
<reference evidence="2 3" key="1">
    <citation type="submission" date="2006-08" db="EMBL/GenBank/DDBJ databases">
        <title>Complete sequence of Maricaulis maris MCS10.</title>
        <authorList>
            <consortium name="US DOE Joint Genome Institute"/>
            <person name="Copeland A."/>
            <person name="Lucas S."/>
            <person name="Lapidus A."/>
            <person name="Barry K."/>
            <person name="Detter J.C."/>
            <person name="Glavina del Rio T."/>
            <person name="Hammon N."/>
            <person name="Israni S."/>
            <person name="Dalin E."/>
            <person name="Tice H."/>
            <person name="Pitluck S."/>
            <person name="Saunders E."/>
            <person name="Brettin T."/>
            <person name="Bruce D."/>
            <person name="Han C."/>
            <person name="Tapia R."/>
            <person name="Gilna P."/>
            <person name="Schmutz J."/>
            <person name="Larimer F."/>
            <person name="Land M."/>
            <person name="Hauser L."/>
            <person name="Kyrpides N."/>
            <person name="Mikhailova N."/>
            <person name="Viollier P."/>
            <person name="Stephens C."/>
            <person name="Richardson P."/>
        </authorList>
    </citation>
    <scope>NUCLEOTIDE SEQUENCE [LARGE SCALE GENOMIC DNA]</scope>
    <source>
        <strain evidence="2 3">MCS10</strain>
    </source>
</reference>
<proteinExistence type="predicted"/>